<dbReference type="Proteomes" id="UP000503264">
    <property type="component" value="Chromosome"/>
</dbReference>
<dbReference type="AlphaFoldDB" id="A0A6G5QIG7"/>
<dbReference type="RefSeq" id="WP_171994072.1">
    <property type="nucleotide sequence ID" value="NZ_CP012542.1"/>
</dbReference>
<name>A0A6G5QIG7_9BACT</name>
<proteinExistence type="predicted"/>
<accession>A0A6G5QIG7</accession>
<sequence length="284" mass="32640">MKKWIFLLLATINFLYAIEKSVNFKGFGSYFNDELKELILIDKDTNTSNIIFWDNKILKDSNNRIWKKLEPLKVASSFVNKNSVISIAPERDNALISGKIDGHFIDAKAVFKDGVYIAGNLKIIALKDKIFISKMEFKKIDNSFLITKNSVGRICKNSHSQDLIKEFGTNNLKRITQIKQQSAYYALSLDERLFAYEIYNNKITKLNILSPKFKTIEGIGLNSSFKDIKNSLKIDDFSVHKNKISLKIDSYNMVLHLLSDIKNEPKSLEDIDENAKVKQILISW</sequence>
<keyword evidence="2" id="KW-1185">Reference proteome</keyword>
<protein>
    <submittedName>
        <fullName evidence="1">Uncharacterized protein</fullName>
    </submittedName>
</protein>
<dbReference type="EMBL" id="CP012542">
    <property type="protein sequence ID" value="QCD45286.1"/>
    <property type="molecule type" value="Genomic_DNA"/>
</dbReference>
<gene>
    <name evidence="1" type="ORF">CMUC_1527</name>
</gene>
<evidence type="ECO:0000313" key="2">
    <source>
        <dbReference type="Proteomes" id="UP000503264"/>
    </source>
</evidence>
<reference evidence="1 2" key="1">
    <citation type="submission" date="2016-07" db="EMBL/GenBank/DDBJ databases">
        <title>Comparative genomics of the Campylobacter concisus group.</title>
        <authorList>
            <person name="Miller W.G."/>
            <person name="Yee E."/>
            <person name="Chapman M.H."/>
            <person name="Huynh S."/>
            <person name="Bono J.L."/>
            <person name="On S.L.W."/>
            <person name="StLeger J."/>
            <person name="Foster G."/>
            <person name="Parker C.T."/>
        </authorList>
    </citation>
    <scope>NUCLEOTIDE SEQUENCE [LARGE SCALE GENOMIC DNA]</scope>
    <source>
        <strain evidence="1 2">CCUG 21559</strain>
    </source>
</reference>
<evidence type="ECO:0000313" key="1">
    <source>
        <dbReference type="EMBL" id="QCD45286.1"/>
    </source>
</evidence>
<organism evidence="1 2">
    <name type="scientific">Campylobacter mucosalis CCUG 21559</name>
    <dbReference type="NCBI Taxonomy" id="1032067"/>
    <lineage>
        <taxon>Bacteria</taxon>
        <taxon>Pseudomonadati</taxon>
        <taxon>Campylobacterota</taxon>
        <taxon>Epsilonproteobacteria</taxon>
        <taxon>Campylobacterales</taxon>
        <taxon>Campylobacteraceae</taxon>
        <taxon>Campylobacter</taxon>
    </lineage>
</organism>